<dbReference type="AlphaFoldDB" id="A0AAV5ALW6"/>
<comment type="caution">
    <text evidence="2">The sequence shown here is derived from an EMBL/GenBank/DDBJ whole genome shotgun (WGS) entry which is preliminary data.</text>
</comment>
<feature type="transmembrane region" description="Helical" evidence="1">
    <location>
        <begin position="29"/>
        <end position="50"/>
    </location>
</feature>
<keyword evidence="1" id="KW-0812">Transmembrane</keyword>
<dbReference type="EMBL" id="BPWL01000010">
    <property type="protein sequence ID" value="GJJ14478.1"/>
    <property type="molecule type" value="Genomic_DNA"/>
</dbReference>
<keyword evidence="3" id="KW-1185">Reference proteome</keyword>
<organism evidence="2 3">
    <name type="scientific">Clathrus columnatus</name>
    <dbReference type="NCBI Taxonomy" id="1419009"/>
    <lineage>
        <taxon>Eukaryota</taxon>
        <taxon>Fungi</taxon>
        <taxon>Dikarya</taxon>
        <taxon>Basidiomycota</taxon>
        <taxon>Agaricomycotina</taxon>
        <taxon>Agaricomycetes</taxon>
        <taxon>Phallomycetidae</taxon>
        <taxon>Phallales</taxon>
        <taxon>Clathraceae</taxon>
        <taxon>Clathrus</taxon>
    </lineage>
</organism>
<evidence type="ECO:0000256" key="1">
    <source>
        <dbReference type="SAM" id="Phobius"/>
    </source>
</evidence>
<accession>A0AAV5ALW6</accession>
<keyword evidence="1" id="KW-1133">Transmembrane helix</keyword>
<name>A0AAV5ALW6_9AGAM</name>
<gene>
    <name evidence="2" type="ORF">Clacol_008742</name>
</gene>
<sequence length="220" mass="24391">MDTSGQVIGSLPFIKVQGSFAALDLIRDIAIILSDMLAVIAVVYQVWGVWKLKRSAGLQSTEDLVTLLLRQGISRFFLRRQEDLFVAAILGTLQNVLSSLLICEFTLDLRQRNAKRSVTNPSGLNLPTISFQGNSVRTVLTRLHGTIVAEMGEMIELVDIDDQGSGVPDPSNNVNLGLQYFSLKFNNQITIHKAIKMRIKQAMIMINLSAFLNASVIRYP</sequence>
<feature type="transmembrane region" description="Helical" evidence="1">
    <location>
        <begin position="84"/>
        <end position="107"/>
    </location>
</feature>
<reference evidence="2" key="1">
    <citation type="submission" date="2021-10" db="EMBL/GenBank/DDBJ databases">
        <title>De novo Genome Assembly of Clathrus columnatus (Basidiomycota, Fungi) Using Illumina and Nanopore Sequence Data.</title>
        <authorList>
            <person name="Ogiso-Tanaka E."/>
            <person name="Itagaki H."/>
            <person name="Hosoya T."/>
            <person name="Hosaka K."/>
        </authorList>
    </citation>
    <scope>NUCLEOTIDE SEQUENCE</scope>
    <source>
        <strain evidence="2">MO-923</strain>
    </source>
</reference>
<proteinExistence type="predicted"/>
<protein>
    <submittedName>
        <fullName evidence="2">Uncharacterized protein</fullName>
    </submittedName>
</protein>
<keyword evidence="1" id="KW-0472">Membrane</keyword>
<dbReference type="Proteomes" id="UP001050691">
    <property type="component" value="Unassembled WGS sequence"/>
</dbReference>
<evidence type="ECO:0000313" key="3">
    <source>
        <dbReference type="Proteomes" id="UP001050691"/>
    </source>
</evidence>
<evidence type="ECO:0000313" key="2">
    <source>
        <dbReference type="EMBL" id="GJJ14478.1"/>
    </source>
</evidence>